<dbReference type="Proteomes" id="UP000805193">
    <property type="component" value="Unassembled WGS sequence"/>
</dbReference>
<name>A0AC60PCW4_IXOPE</name>
<organism evidence="1 2">
    <name type="scientific">Ixodes persulcatus</name>
    <name type="common">Taiga tick</name>
    <dbReference type="NCBI Taxonomy" id="34615"/>
    <lineage>
        <taxon>Eukaryota</taxon>
        <taxon>Metazoa</taxon>
        <taxon>Ecdysozoa</taxon>
        <taxon>Arthropoda</taxon>
        <taxon>Chelicerata</taxon>
        <taxon>Arachnida</taxon>
        <taxon>Acari</taxon>
        <taxon>Parasitiformes</taxon>
        <taxon>Ixodida</taxon>
        <taxon>Ixodoidea</taxon>
        <taxon>Ixodidae</taxon>
        <taxon>Ixodinae</taxon>
        <taxon>Ixodes</taxon>
    </lineage>
</organism>
<dbReference type="EMBL" id="JABSTQ010010872">
    <property type="protein sequence ID" value="KAG0417198.1"/>
    <property type="molecule type" value="Genomic_DNA"/>
</dbReference>
<evidence type="ECO:0000313" key="1">
    <source>
        <dbReference type="EMBL" id="KAG0417198.1"/>
    </source>
</evidence>
<gene>
    <name evidence="1" type="ORF">HPB47_005806</name>
</gene>
<comment type="caution">
    <text evidence="1">The sequence shown here is derived from an EMBL/GenBank/DDBJ whole genome shotgun (WGS) entry which is preliminary data.</text>
</comment>
<sequence>MEKQKSATGALLSETRQYKAVVEDSADQGLGDSDAQVISSRTLATAVVGSCGPPSGSASAPEGLPVLRQSRTPRIGREAPAGPARSGGEDNREKNDRISTW</sequence>
<evidence type="ECO:0000313" key="2">
    <source>
        <dbReference type="Proteomes" id="UP000805193"/>
    </source>
</evidence>
<proteinExistence type="predicted"/>
<reference evidence="1 2" key="1">
    <citation type="journal article" date="2020" name="Cell">
        <title>Large-Scale Comparative Analyses of Tick Genomes Elucidate Their Genetic Diversity and Vector Capacities.</title>
        <authorList>
            <consortium name="Tick Genome and Microbiome Consortium (TIGMIC)"/>
            <person name="Jia N."/>
            <person name="Wang J."/>
            <person name="Shi W."/>
            <person name="Du L."/>
            <person name="Sun Y."/>
            <person name="Zhan W."/>
            <person name="Jiang J.F."/>
            <person name="Wang Q."/>
            <person name="Zhang B."/>
            <person name="Ji P."/>
            <person name="Bell-Sakyi L."/>
            <person name="Cui X.M."/>
            <person name="Yuan T.T."/>
            <person name="Jiang B.G."/>
            <person name="Yang W.F."/>
            <person name="Lam T.T."/>
            <person name="Chang Q.C."/>
            <person name="Ding S.J."/>
            <person name="Wang X.J."/>
            <person name="Zhu J.G."/>
            <person name="Ruan X.D."/>
            <person name="Zhao L."/>
            <person name="Wei J.T."/>
            <person name="Ye R.Z."/>
            <person name="Que T.C."/>
            <person name="Du C.H."/>
            <person name="Zhou Y.H."/>
            <person name="Cheng J.X."/>
            <person name="Dai P.F."/>
            <person name="Guo W.B."/>
            <person name="Han X.H."/>
            <person name="Huang E.J."/>
            <person name="Li L.F."/>
            <person name="Wei W."/>
            <person name="Gao Y.C."/>
            <person name="Liu J.Z."/>
            <person name="Shao H.Z."/>
            <person name="Wang X."/>
            <person name="Wang C.C."/>
            <person name="Yang T.C."/>
            <person name="Huo Q.B."/>
            <person name="Li W."/>
            <person name="Chen H.Y."/>
            <person name="Chen S.E."/>
            <person name="Zhou L.G."/>
            <person name="Ni X.B."/>
            <person name="Tian J.H."/>
            <person name="Sheng Y."/>
            <person name="Liu T."/>
            <person name="Pan Y.S."/>
            <person name="Xia L.Y."/>
            <person name="Li J."/>
            <person name="Zhao F."/>
            <person name="Cao W.C."/>
        </authorList>
    </citation>
    <scope>NUCLEOTIDE SEQUENCE [LARGE SCALE GENOMIC DNA]</scope>
    <source>
        <strain evidence="1">Iper-2018</strain>
    </source>
</reference>
<protein>
    <submittedName>
        <fullName evidence="1">Uncharacterized protein</fullName>
    </submittedName>
</protein>
<keyword evidence="2" id="KW-1185">Reference proteome</keyword>
<accession>A0AC60PCW4</accession>